<evidence type="ECO:0000313" key="6">
    <source>
        <dbReference type="EMBL" id="QEO17968.1"/>
    </source>
</evidence>
<dbReference type="Gene3D" id="3.30.450.40">
    <property type="match status" value="1"/>
</dbReference>
<feature type="domain" description="HTH iclR-type" evidence="4">
    <location>
        <begin position="28"/>
        <end position="88"/>
    </location>
</feature>
<dbReference type="GO" id="GO:0003700">
    <property type="term" value="F:DNA-binding transcription factor activity"/>
    <property type="evidence" value="ECO:0007669"/>
    <property type="project" value="TreeGrafter"/>
</dbReference>
<dbReference type="GO" id="GO:0045892">
    <property type="term" value="P:negative regulation of DNA-templated transcription"/>
    <property type="evidence" value="ECO:0007669"/>
    <property type="project" value="TreeGrafter"/>
</dbReference>
<keyword evidence="3" id="KW-0804">Transcription</keyword>
<dbReference type="InterPro" id="IPR029016">
    <property type="entry name" value="GAF-like_dom_sf"/>
</dbReference>
<dbReference type="SMART" id="SM00346">
    <property type="entry name" value="HTH_ICLR"/>
    <property type="match status" value="1"/>
</dbReference>
<evidence type="ECO:0000259" key="4">
    <source>
        <dbReference type="PROSITE" id="PS51077"/>
    </source>
</evidence>
<dbReference type="KEGG" id="acek:FLP30_09650"/>
<dbReference type="InterPro" id="IPR036390">
    <property type="entry name" value="WH_DNA-bd_sf"/>
</dbReference>
<keyword evidence="7" id="KW-1185">Reference proteome</keyword>
<proteinExistence type="predicted"/>
<keyword evidence="2" id="KW-0238">DNA-binding</keyword>
<dbReference type="PROSITE" id="PS51078">
    <property type="entry name" value="ICLR_ED"/>
    <property type="match status" value="1"/>
</dbReference>
<dbReference type="SUPFAM" id="SSF46785">
    <property type="entry name" value="Winged helix' DNA-binding domain"/>
    <property type="match status" value="1"/>
</dbReference>
<accession>A0A5C1YQW5</accession>
<evidence type="ECO:0000256" key="1">
    <source>
        <dbReference type="ARBA" id="ARBA00023015"/>
    </source>
</evidence>
<dbReference type="Proteomes" id="UP000324536">
    <property type="component" value="Chromosome"/>
</dbReference>
<dbReference type="AlphaFoldDB" id="A0A5C1YQW5"/>
<name>A0A5C1YQW5_9PROT</name>
<evidence type="ECO:0000256" key="2">
    <source>
        <dbReference type="ARBA" id="ARBA00023125"/>
    </source>
</evidence>
<dbReference type="Pfam" id="PF01614">
    <property type="entry name" value="IclR_C"/>
    <property type="match status" value="1"/>
</dbReference>
<protein>
    <submittedName>
        <fullName evidence="6">Helix-turn-helix domain-containing protein</fullName>
    </submittedName>
</protein>
<dbReference type="InterPro" id="IPR014757">
    <property type="entry name" value="Tscrpt_reg_IclR_C"/>
</dbReference>
<evidence type="ECO:0000313" key="7">
    <source>
        <dbReference type="Proteomes" id="UP000324536"/>
    </source>
</evidence>
<reference evidence="6 7" key="1">
    <citation type="submission" date="2019-09" db="EMBL/GenBank/DDBJ databases">
        <title>Genome sequencing of strain KACC 21233.</title>
        <authorList>
            <person name="Heo J."/>
            <person name="Kim S.-J."/>
            <person name="Kim J.-S."/>
            <person name="Hong S.-B."/>
            <person name="Kwon S.-W."/>
        </authorList>
    </citation>
    <scope>NUCLEOTIDE SEQUENCE [LARGE SCALE GENOMIC DNA]</scope>
    <source>
        <strain evidence="6 7">KACC 21233</strain>
    </source>
</reference>
<sequence length="274" mass="30328">MKSEAKVARILTRDAEARKSNPVGRDFSEALARGLTILAAFDADHPAMTLSDLSRKVDLPRATVRRALLTLLHLGYVADEGRLFRLQPSVLRLAATYLSANPTSTLIQPVCERLAHTLNATCSVAVLDRTEAVMIAYAYPRRTQAFGVTENIGLRLPAYCSAVGRTLLANMAPEHLTTTLDGMVLEKITERTITDRTTLETLLSAIRQHQYALVDQEVEVGFRSIAVPLFRRDGTAIAALNVGIRREQASPQQMEQEYLPHLQQEADALRLQLL</sequence>
<evidence type="ECO:0000256" key="3">
    <source>
        <dbReference type="ARBA" id="ARBA00023163"/>
    </source>
</evidence>
<feature type="domain" description="IclR-ED" evidence="5">
    <location>
        <begin position="89"/>
        <end position="274"/>
    </location>
</feature>
<dbReference type="InterPro" id="IPR050707">
    <property type="entry name" value="HTH_MetabolicPath_Reg"/>
</dbReference>
<dbReference type="RefSeq" id="WP_149279644.1">
    <property type="nucleotide sequence ID" value="NZ_CP043506.1"/>
</dbReference>
<organism evidence="6 7">
    <name type="scientific">Acetobacter vaccinii</name>
    <dbReference type="NCBI Taxonomy" id="2592655"/>
    <lineage>
        <taxon>Bacteria</taxon>
        <taxon>Pseudomonadati</taxon>
        <taxon>Pseudomonadota</taxon>
        <taxon>Alphaproteobacteria</taxon>
        <taxon>Acetobacterales</taxon>
        <taxon>Acetobacteraceae</taxon>
        <taxon>Acetobacter</taxon>
    </lineage>
</organism>
<dbReference type="InterPro" id="IPR036388">
    <property type="entry name" value="WH-like_DNA-bd_sf"/>
</dbReference>
<dbReference type="EMBL" id="CP043506">
    <property type="protein sequence ID" value="QEO17968.1"/>
    <property type="molecule type" value="Genomic_DNA"/>
</dbReference>
<dbReference type="Gene3D" id="1.10.10.10">
    <property type="entry name" value="Winged helix-like DNA-binding domain superfamily/Winged helix DNA-binding domain"/>
    <property type="match status" value="1"/>
</dbReference>
<dbReference type="Pfam" id="PF09339">
    <property type="entry name" value="HTH_IclR"/>
    <property type="match status" value="1"/>
</dbReference>
<evidence type="ECO:0000259" key="5">
    <source>
        <dbReference type="PROSITE" id="PS51078"/>
    </source>
</evidence>
<keyword evidence="1" id="KW-0805">Transcription regulation</keyword>
<dbReference type="PANTHER" id="PTHR30136:SF34">
    <property type="entry name" value="TRANSCRIPTIONAL REGULATOR"/>
    <property type="match status" value="1"/>
</dbReference>
<dbReference type="GO" id="GO:0003677">
    <property type="term" value="F:DNA binding"/>
    <property type="evidence" value="ECO:0007669"/>
    <property type="project" value="UniProtKB-KW"/>
</dbReference>
<gene>
    <name evidence="6" type="ORF">FLP30_09650</name>
</gene>
<dbReference type="PANTHER" id="PTHR30136">
    <property type="entry name" value="HELIX-TURN-HELIX TRANSCRIPTIONAL REGULATOR, ICLR FAMILY"/>
    <property type="match status" value="1"/>
</dbReference>
<dbReference type="OrthoDB" id="9807558at2"/>
<dbReference type="SUPFAM" id="SSF55781">
    <property type="entry name" value="GAF domain-like"/>
    <property type="match status" value="1"/>
</dbReference>
<dbReference type="PROSITE" id="PS51077">
    <property type="entry name" value="HTH_ICLR"/>
    <property type="match status" value="1"/>
</dbReference>
<dbReference type="InterPro" id="IPR005471">
    <property type="entry name" value="Tscrpt_reg_IclR_N"/>
</dbReference>